<dbReference type="PANTHER" id="PTHR48021:SF47">
    <property type="entry name" value="GH17672P"/>
    <property type="match status" value="1"/>
</dbReference>
<dbReference type="SUPFAM" id="SSF103473">
    <property type="entry name" value="MFS general substrate transporter"/>
    <property type="match status" value="1"/>
</dbReference>
<evidence type="ECO:0000256" key="3">
    <source>
        <dbReference type="ARBA" id="ARBA00022475"/>
    </source>
</evidence>
<dbReference type="PRINTS" id="PR00171">
    <property type="entry name" value="SUGRTRNSPORT"/>
</dbReference>
<keyword evidence="2 9" id="KW-0813">Transport</keyword>
<evidence type="ECO:0000313" key="12">
    <source>
        <dbReference type="EMBL" id="CAH0564530.1"/>
    </source>
</evidence>
<keyword evidence="7 10" id="KW-0472">Membrane</keyword>
<comment type="similarity">
    <text evidence="9">Belongs to the major facilitator superfamily. Sugar transporter (TC 2.A.1.1) family.</text>
</comment>
<evidence type="ECO:0000256" key="4">
    <source>
        <dbReference type="ARBA" id="ARBA00022597"/>
    </source>
</evidence>
<feature type="transmembrane region" description="Helical" evidence="10">
    <location>
        <begin position="366"/>
        <end position="390"/>
    </location>
</feature>
<dbReference type="InterPro" id="IPR005828">
    <property type="entry name" value="MFS_sugar_transport-like"/>
</dbReference>
<sequence length="475" mass="52378">MDEHSLNRVRQQLLTEMALEELYVYFAAFFTNLISINVGAAFAWTSPVLPKFKQLGKDNPLAQATTTSEDAWITSLNCLGAAFGPIISGYLSEKLGRKKTLLLFSLPMIVCQIITMFGDKVYVFLVARFLWGLGMGCVMSVVPAFIGEISEDKNRGLLGVFMSLLVTIGNILMYAVGPFVNMTILGLVNLIPLLLFLITFGLLVPETPYHFLKNDDKVKARESLIRFRGKNCDVKKELEQMTMVIEESNASKASIKDMFSSKPLKKGLMISCGLFFFQQFSGINAVLGNMETIFQAAKSSFPAEYAAIFLGVIQMIVTFLVSQLADRLGRKILLLISSLGSCLSIACLSVYFALSSNEYDVSSVSWLPILSLLIYIICFNAGLSCLPFAILGEIFPVNFKSLASSMATCVNLFLAFLVTMFYPHVSEALGLAGSFGLFALFCFIGFLFTLFVVPETKGKSLVEIQRILNNEDVVV</sequence>
<reference evidence="12" key="1">
    <citation type="submission" date="2021-12" db="EMBL/GenBank/DDBJ databases">
        <authorList>
            <person name="King R."/>
        </authorList>
    </citation>
    <scope>NUCLEOTIDE SEQUENCE</scope>
</reference>
<feature type="transmembrane region" description="Helical" evidence="10">
    <location>
        <begin position="307"/>
        <end position="325"/>
    </location>
</feature>
<dbReference type="NCBIfam" id="TIGR00879">
    <property type="entry name" value="SP"/>
    <property type="match status" value="1"/>
</dbReference>
<feature type="transmembrane region" description="Helical" evidence="10">
    <location>
        <begin position="123"/>
        <end position="145"/>
    </location>
</feature>
<dbReference type="OrthoDB" id="4142200at2759"/>
<dbReference type="PROSITE" id="PS00217">
    <property type="entry name" value="SUGAR_TRANSPORT_2"/>
    <property type="match status" value="1"/>
</dbReference>
<dbReference type="FunFam" id="1.20.1250.20:FF:000218">
    <property type="entry name" value="facilitated trehalose transporter Tret1"/>
    <property type="match status" value="1"/>
</dbReference>
<evidence type="ECO:0000256" key="2">
    <source>
        <dbReference type="ARBA" id="ARBA00022448"/>
    </source>
</evidence>
<feature type="transmembrane region" description="Helical" evidence="10">
    <location>
        <begin position="428"/>
        <end position="453"/>
    </location>
</feature>
<keyword evidence="13" id="KW-1185">Reference proteome</keyword>
<evidence type="ECO:0000259" key="11">
    <source>
        <dbReference type="PROSITE" id="PS50850"/>
    </source>
</evidence>
<dbReference type="InterPro" id="IPR050549">
    <property type="entry name" value="MFS_Trehalose_Transporter"/>
</dbReference>
<keyword evidence="6 10" id="KW-1133">Transmembrane helix</keyword>
<keyword evidence="4" id="KW-0762">Sugar transport</keyword>
<evidence type="ECO:0000256" key="9">
    <source>
        <dbReference type="RuleBase" id="RU003346"/>
    </source>
</evidence>
<dbReference type="GO" id="GO:0051119">
    <property type="term" value="F:sugar transmembrane transporter activity"/>
    <property type="evidence" value="ECO:0007669"/>
    <property type="project" value="InterPro"/>
</dbReference>
<dbReference type="AlphaFoldDB" id="A0A9P0BJM6"/>
<gene>
    <name evidence="12" type="ORF">MELIAE_LOCUS13065</name>
</gene>
<evidence type="ECO:0000256" key="7">
    <source>
        <dbReference type="ARBA" id="ARBA00023136"/>
    </source>
</evidence>
<feature type="transmembrane region" description="Helical" evidence="10">
    <location>
        <begin position="402"/>
        <end position="422"/>
    </location>
</feature>
<keyword evidence="8" id="KW-0325">Glycoprotein</keyword>
<feature type="transmembrane region" description="Helical" evidence="10">
    <location>
        <begin position="22"/>
        <end position="44"/>
    </location>
</feature>
<keyword evidence="3" id="KW-1003">Cell membrane</keyword>
<dbReference type="EMBL" id="OV121140">
    <property type="protein sequence ID" value="CAH0564530.1"/>
    <property type="molecule type" value="Genomic_DNA"/>
</dbReference>
<feature type="transmembrane region" description="Helical" evidence="10">
    <location>
        <begin position="332"/>
        <end position="354"/>
    </location>
</feature>
<dbReference type="Gene3D" id="1.20.1250.20">
    <property type="entry name" value="MFS general substrate transporter like domains"/>
    <property type="match status" value="1"/>
</dbReference>
<feature type="domain" description="Major facilitator superfamily (MFS) profile" evidence="11">
    <location>
        <begin position="23"/>
        <end position="457"/>
    </location>
</feature>
<evidence type="ECO:0000256" key="6">
    <source>
        <dbReference type="ARBA" id="ARBA00022989"/>
    </source>
</evidence>
<dbReference type="InterPro" id="IPR003663">
    <property type="entry name" value="Sugar/inositol_transpt"/>
</dbReference>
<dbReference type="PROSITE" id="PS00216">
    <property type="entry name" value="SUGAR_TRANSPORT_1"/>
    <property type="match status" value="2"/>
</dbReference>
<dbReference type="GO" id="GO:0005886">
    <property type="term" value="C:plasma membrane"/>
    <property type="evidence" value="ECO:0007669"/>
    <property type="project" value="UniProtKB-SubCell"/>
</dbReference>
<feature type="transmembrane region" description="Helical" evidence="10">
    <location>
        <begin position="157"/>
        <end position="176"/>
    </location>
</feature>
<dbReference type="InterPro" id="IPR005829">
    <property type="entry name" value="Sugar_transporter_CS"/>
</dbReference>
<feature type="transmembrane region" description="Helical" evidence="10">
    <location>
        <begin position="182"/>
        <end position="204"/>
    </location>
</feature>
<proteinExistence type="inferred from homology"/>
<name>A0A9P0BJM6_BRAAE</name>
<evidence type="ECO:0000256" key="1">
    <source>
        <dbReference type="ARBA" id="ARBA00004651"/>
    </source>
</evidence>
<dbReference type="InterPro" id="IPR036259">
    <property type="entry name" value="MFS_trans_sf"/>
</dbReference>
<evidence type="ECO:0000256" key="8">
    <source>
        <dbReference type="ARBA" id="ARBA00023180"/>
    </source>
</evidence>
<evidence type="ECO:0000256" key="5">
    <source>
        <dbReference type="ARBA" id="ARBA00022692"/>
    </source>
</evidence>
<accession>A0A9P0BJM6</accession>
<evidence type="ECO:0000313" key="13">
    <source>
        <dbReference type="Proteomes" id="UP001154078"/>
    </source>
</evidence>
<dbReference type="PANTHER" id="PTHR48021">
    <property type="match status" value="1"/>
</dbReference>
<dbReference type="CDD" id="cd17358">
    <property type="entry name" value="MFS_GLUT6_8_Class3_like"/>
    <property type="match status" value="1"/>
</dbReference>
<dbReference type="Pfam" id="PF00083">
    <property type="entry name" value="Sugar_tr"/>
    <property type="match status" value="1"/>
</dbReference>
<dbReference type="InterPro" id="IPR044775">
    <property type="entry name" value="MFS_ERD6/Tret1-like"/>
</dbReference>
<feature type="transmembrane region" description="Helical" evidence="10">
    <location>
        <begin position="100"/>
        <end position="117"/>
    </location>
</feature>
<keyword evidence="5 10" id="KW-0812">Transmembrane</keyword>
<organism evidence="12 13">
    <name type="scientific">Brassicogethes aeneus</name>
    <name type="common">Rape pollen beetle</name>
    <name type="synonym">Meligethes aeneus</name>
    <dbReference type="NCBI Taxonomy" id="1431903"/>
    <lineage>
        <taxon>Eukaryota</taxon>
        <taxon>Metazoa</taxon>
        <taxon>Ecdysozoa</taxon>
        <taxon>Arthropoda</taxon>
        <taxon>Hexapoda</taxon>
        <taxon>Insecta</taxon>
        <taxon>Pterygota</taxon>
        <taxon>Neoptera</taxon>
        <taxon>Endopterygota</taxon>
        <taxon>Coleoptera</taxon>
        <taxon>Polyphaga</taxon>
        <taxon>Cucujiformia</taxon>
        <taxon>Nitidulidae</taxon>
        <taxon>Meligethinae</taxon>
        <taxon>Brassicogethes</taxon>
    </lineage>
</organism>
<feature type="transmembrane region" description="Helical" evidence="10">
    <location>
        <begin position="268"/>
        <end position="287"/>
    </location>
</feature>
<dbReference type="PROSITE" id="PS50850">
    <property type="entry name" value="MFS"/>
    <property type="match status" value="1"/>
</dbReference>
<protein>
    <recommendedName>
        <fullName evidence="11">Major facilitator superfamily (MFS) profile domain-containing protein</fullName>
    </recommendedName>
</protein>
<dbReference type="InterPro" id="IPR020846">
    <property type="entry name" value="MFS_dom"/>
</dbReference>
<comment type="subcellular location">
    <subcellularLocation>
        <location evidence="1">Cell membrane</location>
        <topology evidence="1">Multi-pass membrane protein</topology>
    </subcellularLocation>
</comment>
<evidence type="ECO:0000256" key="10">
    <source>
        <dbReference type="SAM" id="Phobius"/>
    </source>
</evidence>
<dbReference type="Proteomes" id="UP001154078">
    <property type="component" value="Chromosome 9"/>
</dbReference>